<evidence type="ECO:0000256" key="10">
    <source>
        <dbReference type="SAM" id="Coils"/>
    </source>
</evidence>
<dbReference type="GO" id="GO:0006261">
    <property type="term" value="P:DNA-templated DNA replication"/>
    <property type="evidence" value="ECO:0007669"/>
    <property type="project" value="UniProtKB-UniRule"/>
</dbReference>
<dbReference type="NCBIfam" id="TIGR01063">
    <property type="entry name" value="gyrA"/>
    <property type="match status" value="1"/>
</dbReference>
<dbReference type="SUPFAM" id="SSF56719">
    <property type="entry name" value="Type II DNA topoisomerase"/>
    <property type="match status" value="1"/>
</dbReference>
<dbReference type="PROSITE" id="PS52040">
    <property type="entry name" value="TOPO_IIA"/>
    <property type="match status" value="1"/>
</dbReference>
<dbReference type="EC" id="5.6.2.2" evidence="8"/>
<dbReference type="GO" id="GO:0006265">
    <property type="term" value="P:DNA topological change"/>
    <property type="evidence" value="ECO:0007669"/>
    <property type="project" value="UniProtKB-UniRule"/>
</dbReference>
<dbReference type="HAMAP" id="MF_01897">
    <property type="entry name" value="GyrA"/>
    <property type="match status" value="1"/>
</dbReference>
<keyword evidence="7 8" id="KW-0413">Isomerase</keyword>
<name>A0A075GSC6_9EURY</name>
<keyword evidence="9" id="KW-0863">Zinc-finger</keyword>
<evidence type="ECO:0000256" key="2">
    <source>
        <dbReference type="ARBA" id="ARBA00008263"/>
    </source>
</evidence>
<comment type="catalytic activity">
    <reaction evidence="1 8">
        <text>ATP-dependent breakage, passage and rejoining of double-stranded DNA.</text>
        <dbReference type="EC" id="5.6.2.2"/>
    </reaction>
</comment>
<dbReference type="Gene3D" id="2.120.10.90">
    <property type="entry name" value="DNA gyrase/topoisomerase IV, subunit A, C-terminal"/>
    <property type="match status" value="1"/>
</dbReference>
<keyword evidence="4 8" id="KW-0067">ATP-binding</keyword>
<dbReference type="PROSITE" id="PS51134">
    <property type="entry name" value="ZF_TFIIB"/>
    <property type="match status" value="1"/>
</dbReference>
<dbReference type="InterPro" id="IPR013760">
    <property type="entry name" value="Topo_IIA-like_dom_sf"/>
</dbReference>
<evidence type="ECO:0000256" key="4">
    <source>
        <dbReference type="ARBA" id="ARBA00022840"/>
    </source>
</evidence>
<comment type="subcellular location">
    <subcellularLocation>
        <location evidence="8">Cytoplasm</location>
    </subcellularLocation>
</comment>
<dbReference type="GO" id="GO:0003677">
    <property type="term" value="F:DNA binding"/>
    <property type="evidence" value="ECO:0007669"/>
    <property type="project" value="UniProtKB-UniRule"/>
</dbReference>
<dbReference type="InterPro" id="IPR013758">
    <property type="entry name" value="Topo_IIA_A/C_ab"/>
</dbReference>
<evidence type="ECO:0000256" key="9">
    <source>
        <dbReference type="PROSITE-ProRule" id="PRU00469"/>
    </source>
</evidence>
<dbReference type="EMBL" id="KF900729">
    <property type="protein sequence ID" value="AIF05127.1"/>
    <property type="molecule type" value="Genomic_DNA"/>
</dbReference>
<dbReference type="InterPro" id="IPR002205">
    <property type="entry name" value="Topo_IIA_dom_A"/>
</dbReference>
<dbReference type="SMART" id="SM00434">
    <property type="entry name" value="TOP4c"/>
    <property type="match status" value="1"/>
</dbReference>
<dbReference type="SUPFAM" id="SSF101904">
    <property type="entry name" value="GyrA/ParC C-terminal domain-like"/>
    <property type="match status" value="1"/>
</dbReference>
<dbReference type="Pfam" id="PF00521">
    <property type="entry name" value="DNA_topoisoIV"/>
    <property type="match status" value="1"/>
</dbReference>
<dbReference type="Gene3D" id="1.10.268.10">
    <property type="entry name" value="Topoisomerase, domain 3"/>
    <property type="match status" value="1"/>
</dbReference>
<dbReference type="Pfam" id="PF03989">
    <property type="entry name" value="DNA_gyraseA_C"/>
    <property type="match status" value="6"/>
</dbReference>
<keyword evidence="10" id="KW-0175">Coiled coil</keyword>
<comment type="subunit">
    <text evidence="8">Heterotetramer, composed of two GyrA and two GyrB chains. In the heterotetramer, GyrA contains the active site tyrosine that forms a transient covalent intermediate with DNA, while GyrB binds cofactors and catalyzes ATP hydrolysis.</text>
</comment>
<keyword evidence="6 8" id="KW-0238">DNA-binding</keyword>
<dbReference type="InterPro" id="IPR035516">
    <property type="entry name" value="Gyrase/topoIV_suA_C"/>
</dbReference>
<feature type="coiled-coil region" evidence="10">
    <location>
        <begin position="436"/>
        <end position="463"/>
    </location>
</feature>
<dbReference type="GO" id="GO:0005737">
    <property type="term" value="C:cytoplasm"/>
    <property type="evidence" value="ECO:0007669"/>
    <property type="project" value="UniProtKB-SubCell"/>
</dbReference>
<dbReference type="NCBIfam" id="NF004044">
    <property type="entry name" value="PRK05561.1"/>
    <property type="match status" value="1"/>
</dbReference>
<accession>A0A075GSC6</accession>
<proteinExistence type="inferred from homology"/>
<dbReference type="InterPro" id="IPR013137">
    <property type="entry name" value="Znf_TFIIB"/>
</dbReference>
<dbReference type="Gene3D" id="3.90.199.10">
    <property type="entry name" value="Topoisomerase II, domain 5"/>
    <property type="match status" value="1"/>
</dbReference>
<evidence type="ECO:0000259" key="12">
    <source>
        <dbReference type="PROSITE" id="PS52040"/>
    </source>
</evidence>
<dbReference type="FunFam" id="3.30.1360.40:FF:000002">
    <property type="entry name" value="DNA gyrase subunit A"/>
    <property type="match status" value="1"/>
</dbReference>
<keyword evidence="5 8" id="KW-0799">Topoisomerase</keyword>
<dbReference type="GO" id="GO:0008270">
    <property type="term" value="F:zinc ion binding"/>
    <property type="evidence" value="ECO:0007669"/>
    <property type="project" value="UniProtKB-KW"/>
</dbReference>
<evidence type="ECO:0000256" key="8">
    <source>
        <dbReference type="HAMAP-Rule" id="MF_01897"/>
    </source>
</evidence>
<dbReference type="GO" id="GO:0009330">
    <property type="term" value="C:DNA topoisomerase type II (double strand cut, ATP-hydrolyzing) complex"/>
    <property type="evidence" value="ECO:0007669"/>
    <property type="project" value="TreeGrafter"/>
</dbReference>
<dbReference type="FunFam" id="1.10.268.10:FF:000001">
    <property type="entry name" value="DNA gyrase subunit A"/>
    <property type="match status" value="1"/>
</dbReference>
<dbReference type="PANTHER" id="PTHR43493">
    <property type="entry name" value="DNA GYRASE/TOPOISOMERASE SUBUNIT A"/>
    <property type="match status" value="1"/>
</dbReference>
<keyword evidence="9" id="KW-0862">Zinc</keyword>
<protein>
    <recommendedName>
        <fullName evidence="8">DNA gyrase subunit A</fullName>
        <ecNumber evidence="8">5.6.2.2</ecNumber>
    </recommendedName>
</protein>
<evidence type="ECO:0000313" key="13">
    <source>
        <dbReference type="EMBL" id="AIF05127.1"/>
    </source>
</evidence>
<keyword evidence="8" id="KW-0963">Cytoplasm</keyword>
<dbReference type="InterPro" id="IPR006691">
    <property type="entry name" value="GyrA/parC_rep"/>
</dbReference>
<dbReference type="Gene3D" id="3.30.1360.40">
    <property type="match status" value="1"/>
</dbReference>
<keyword evidence="3 8" id="KW-0547">Nucleotide-binding</keyword>
<evidence type="ECO:0000256" key="7">
    <source>
        <dbReference type="ARBA" id="ARBA00023235"/>
    </source>
</evidence>
<dbReference type="GO" id="GO:0005524">
    <property type="term" value="F:ATP binding"/>
    <property type="evidence" value="ECO:0007669"/>
    <property type="project" value="UniProtKB-UniRule"/>
</dbReference>
<dbReference type="AlphaFoldDB" id="A0A075GSC6"/>
<dbReference type="NCBIfam" id="NF004043">
    <property type="entry name" value="PRK05560.1"/>
    <property type="match status" value="1"/>
</dbReference>
<evidence type="ECO:0000259" key="11">
    <source>
        <dbReference type="PROSITE" id="PS51134"/>
    </source>
</evidence>
<dbReference type="InterPro" id="IPR050220">
    <property type="entry name" value="Type_II_DNA_Topoisomerases"/>
</dbReference>
<feature type="domain" description="Topo IIA-type catalytic" evidence="12">
    <location>
        <begin position="35"/>
        <end position="498"/>
    </location>
</feature>
<dbReference type="PANTHER" id="PTHR43493:SF5">
    <property type="entry name" value="DNA GYRASE SUBUNIT A, CHLOROPLASTIC_MITOCHONDRIAL"/>
    <property type="match status" value="1"/>
</dbReference>
<evidence type="ECO:0000256" key="3">
    <source>
        <dbReference type="ARBA" id="ARBA00022741"/>
    </source>
</evidence>
<reference evidence="13" key="1">
    <citation type="journal article" date="2014" name="Genome Biol. Evol.">
        <title>Pangenome evidence for extensive interdomain horizontal transfer affecting lineage core and shell genes in uncultured planktonic thaumarchaeota and euryarchaeota.</title>
        <authorList>
            <person name="Deschamps P."/>
            <person name="Zivanovic Y."/>
            <person name="Moreira D."/>
            <person name="Rodriguez-Valera F."/>
            <person name="Lopez-Garcia P."/>
        </authorList>
    </citation>
    <scope>NUCLEOTIDE SEQUENCE</scope>
</reference>
<feature type="domain" description="TFIIB-type" evidence="11">
    <location>
        <begin position="835"/>
        <end position="865"/>
    </location>
</feature>
<comment type="similarity">
    <text evidence="2 8">Belongs to the type II topoisomerase GyrA/ParC subunit family.</text>
</comment>
<evidence type="ECO:0000256" key="1">
    <source>
        <dbReference type="ARBA" id="ARBA00000185"/>
    </source>
</evidence>
<dbReference type="FunFam" id="3.90.199.10:FF:000001">
    <property type="entry name" value="DNA gyrase subunit A"/>
    <property type="match status" value="1"/>
</dbReference>
<dbReference type="InterPro" id="IPR013757">
    <property type="entry name" value="Topo_IIA_A_a_sf"/>
</dbReference>
<feature type="active site" description="O-(5'-phospho-DNA)-tyrosine intermediate" evidence="8">
    <location>
        <position position="123"/>
    </location>
</feature>
<comment type="function">
    <text evidence="8">A type II topoisomerase that negatively supercoils closed circular double-stranded (ds) DNA in an ATP-dependent manner to modulate DNA topology and maintain chromosomes in an underwound state. Negative supercoiling favors strand separation, and DNA replication, transcription, recombination and repair, all of which involve strand separation. Also able to catalyze the interconversion of other topological isomers of dsDNA rings, including catenanes and knotted rings. Type II topoisomerases break and join 2 DNA strands simultaneously in an ATP-dependent manner.</text>
</comment>
<evidence type="ECO:0000256" key="5">
    <source>
        <dbReference type="ARBA" id="ARBA00023029"/>
    </source>
</evidence>
<sequence length="866" mass="95772">MAETESGTVLERNIETEMRKSYLEYAMSVIVGRALPDARDGLKPVHRRVLFAMREMGSGPRSPYKKSARIVGDTMGKYHPHGDQAIYDTMVRMAQDFSLRYPLVDGQGNFGSVDGDRAAAMRYTESRLAPIAETVLRDIDEETVDFVDNYDGSLQEPSVLPGVLPGLLVNGSAGIAVGMATNMPPHNISEVVEALLLQLADPEVSLSRIMEVLPGPDFPTGGTIMGRQGIYNAFSKGQGQIKLRGRVAHEEAGKQQRLVISEIPYGLQKNRLLEEISKLVRDKKVAGIRDLRDESDRRGMRVVVELKQDASPQIVENLLFKHSALESSFAVNSVALVKGQPVRLALPQLLAVYLEHRREVVERRSRYRLKKAQERAHIVEGLLLAISQLDAIIDFIRKADGRDAVVSGLQTVFNLSEPQAKAIAEMRLYQLSRQDANARRDELTELKATIADLQDVLKRTERVSEIIRGELLELKVKYGDERRTEISDWEGDIDTEDLIPRSQVVVMRTQEGYIKRVELDEYRAQRRGGKGRIGIKAKEGDTPVEIYSLGSHDHVLFFTSDGSMYFLKAWQVPDVSRYAKGTPLVQLLQKLDEKRHESDEKVLRMLPVANLEAEGHYLVLATRNGIVKRTRLEEFTQRIARGWKVDQGFRAITLKEGDELIDVAISDGSSQVMFATRNGMANRASEGEIRVVGRGGQGVIGIRLKEGDSVISMALVDNEGTLLTITELGYGKRASVANYRLTKRGARGVLNLKPDEKSGAVIACLPVGDAQQLLATTSSGKVIRTEIETIREIKRIGRGVKVMSLEKGEKVVAVALHTEVENGNEESAATEAQATPSGLCPECRSGHLKPDGDKLICGTCGLIIDA</sequence>
<feature type="short sequence motif" description="GyrA-box" evidence="8">
    <location>
        <begin position="525"/>
        <end position="531"/>
    </location>
</feature>
<gene>
    <name evidence="8 13" type="primary">gyrA</name>
</gene>
<organism evidence="13">
    <name type="scientific">uncultured marine group II/III euryarchaeote KM3_17_G02</name>
    <dbReference type="NCBI Taxonomy" id="1457941"/>
    <lineage>
        <taxon>Archaea</taxon>
        <taxon>Methanobacteriati</taxon>
        <taxon>Methanobacteriota</taxon>
        <taxon>environmental samples</taxon>
    </lineage>
</organism>
<keyword evidence="9" id="KW-0479">Metal-binding</keyword>
<dbReference type="CDD" id="cd00187">
    <property type="entry name" value="TOP4c"/>
    <property type="match status" value="1"/>
</dbReference>
<evidence type="ECO:0000256" key="6">
    <source>
        <dbReference type="ARBA" id="ARBA00023125"/>
    </source>
</evidence>
<dbReference type="InterPro" id="IPR005743">
    <property type="entry name" value="GyrA"/>
</dbReference>
<comment type="miscellaneous">
    <text evidence="8">Few gyrases are as efficient as E.coli at forming negative supercoils. Not all organisms have 2 type II topoisomerases; in organisms with a single type II topoisomerase this enzyme also has to decatenate newly replicated chromosomes.</text>
</comment>
<dbReference type="GO" id="GO:0003918">
    <property type="term" value="F:DNA topoisomerase type II (double strand cut, ATP-hydrolyzing) activity"/>
    <property type="evidence" value="ECO:0007669"/>
    <property type="project" value="UniProtKB-UniRule"/>
</dbReference>
<dbReference type="GO" id="GO:0005694">
    <property type="term" value="C:chromosome"/>
    <property type="evidence" value="ECO:0007669"/>
    <property type="project" value="InterPro"/>
</dbReference>